<reference evidence="1 2" key="1">
    <citation type="submission" date="2015-12" db="EMBL/GenBank/DDBJ databases">
        <authorList>
            <person name="Shamseldin A."/>
            <person name="Moawad H."/>
            <person name="Abd El-Rahim W.M."/>
            <person name="Sadowsky M.J."/>
        </authorList>
    </citation>
    <scope>NUCLEOTIDE SEQUENCE [LARGE SCALE GENOMIC DNA]</scope>
    <source>
        <strain evidence="1 2">ZGT118</strain>
    </source>
</reference>
<keyword evidence="2" id="KW-1185">Reference proteome</keyword>
<proteinExistence type="predicted"/>
<comment type="caution">
    <text evidence="1">The sequence shown here is derived from an EMBL/GenBank/DDBJ whole genome shotgun (WGS) entry which is preliminary data.</text>
</comment>
<name>A0A0X3TXJ6_9RHOB</name>
<organism evidence="1 2">
    <name type="scientific">Ruegeria marisrubri</name>
    <dbReference type="NCBI Taxonomy" id="1685379"/>
    <lineage>
        <taxon>Bacteria</taxon>
        <taxon>Pseudomonadati</taxon>
        <taxon>Pseudomonadota</taxon>
        <taxon>Alphaproteobacteria</taxon>
        <taxon>Rhodobacterales</taxon>
        <taxon>Roseobacteraceae</taxon>
        <taxon>Ruegeria</taxon>
    </lineage>
</organism>
<evidence type="ECO:0000313" key="1">
    <source>
        <dbReference type="EMBL" id="KUJ80382.1"/>
    </source>
</evidence>
<keyword evidence="1" id="KW-0413">Isomerase</keyword>
<dbReference type="AlphaFoldDB" id="A0A0X3TXJ6"/>
<protein>
    <submittedName>
        <fullName evidence="1">N-(5'-phosphoribosyl)anthranilate isomerase</fullName>
    </submittedName>
</protein>
<sequence length="76" mass="8785">MAVLPDHLTPKKWLAQVFSSAEAQRGGVVKRKVRDVERLVGREAFLREASWRGFQVLQNNQHFVVFCNGLPIRHCR</sequence>
<dbReference type="GO" id="GO:0016853">
    <property type="term" value="F:isomerase activity"/>
    <property type="evidence" value="ECO:0007669"/>
    <property type="project" value="UniProtKB-KW"/>
</dbReference>
<dbReference type="STRING" id="1685379.AVO45_04830"/>
<dbReference type="OrthoDB" id="7867818at2"/>
<dbReference type="EMBL" id="LQBQ01000012">
    <property type="protein sequence ID" value="KUJ80382.1"/>
    <property type="molecule type" value="Genomic_DNA"/>
</dbReference>
<dbReference type="Proteomes" id="UP000053791">
    <property type="component" value="Unassembled WGS sequence"/>
</dbReference>
<gene>
    <name evidence="1" type="ORF">AVO45_04830</name>
</gene>
<evidence type="ECO:0000313" key="2">
    <source>
        <dbReference type="Proteomes" id="UP000053791"/>
    </source>
</evidence>
<accession>A0A0X3TXJ6</accession>